<dbReference type="RefSeq" id="WP_011931321.1">
    <property type="nucleotide sequence ID" value="NZ_CP033724.1"/>
</dbReference>
<organism evidence="3 4">
    <name type="scientific">Clavibacter michiganensis subsp. michiganensis</name>
    <dbReference type="NCBI Taxonomy" id="33013"/>
    <lineage>
        <taxon>Bacteria</taxon>
        <taxon>Bacillati</taxon>
        <taxon>Actinomycetota</taxon>
        <taxon>Actinomycetes</taxon>
        <taxon>Micrococcales</taxon>
        <taxon>Microbacteriaceae</taxon>
        <taxon>Clavibacter</taxon>
    </lineage>
</organism>
<evidence type="ECO:0000259" key="1">
    <source>
        <dbReference type="Pfam" id="PF01301"/>
    </source>
</evidence>
<protein>
    <submittedName>
        <fullName evidence="3">Glycosyl hydrolases family 35</fullName>
    </submittedName>
</protein>
<dbReference type="EMBL" id="MDHH01000001">
    <property type="protein sequence ID" value="OUE04602.1"/>
    <property type="molecule type" value="Genomic_DNA"/>
</dbReference>
<feature type="domain" description="Glycoside hydrolase 35 catalytic" evidence="1">
    <location>
        <begin position="16"/>
        <end position="196"/>
    </location>
</feature>
<gene>
    <name evidence="3" type="ORF">CMMCAS07_06625</name>
</gene>
<dbReference type="Pfam" id="PF18120">
    <property type="entry name" value="DUF5597"/>
    <property type="match status" value="1"/>
</dbReference>
<dbReference type="GeneID" id="92949127"/>
<dbReference type="InterPro" id="IPR031330">
    <property type="entry name" value="Gly_Hdrlase_35_cat"/>
</dbReference>
<reference evidence="3 4" key="1">
    <citation type="submission" date="2016-08" db="EMBL/GenBank/DDBJ databases">
        <title>Genome sequence of Clavibacter michiganensis subsp. michiganensis strain CASJ007.</title>
        <authorList>
            <person name="Thapa S.P."/>
            <person name="Coaker G."/>
        </authorList>
    </citation>
    <scope>NUCLEOTIDE SEQUENCE [LARGE SCALE GENOMIC DNA]</scope>
    <source>
        <strain evidence="3">CASJ007</strain>
    </source>
</reference>
<dbReference type="Gene3D" id="2.60.220.20">
    <property type="entry name" value="putative beta-Galactosidase from caulobacter crescentus"/>
    <property type="match status" value="1"/>
</dbReference>
<evidence type="ECO:0000259" key="2">
    <source>
        <dbReference type="Pfam" id="PF18120"/>
    </source>
</evidence>
<comment type="caution">
    <text evidence="3">The sequence shown here is derived from an EMBL/GenBank/DDBJ whole genome shotgun (WGS) entry which is preliminary data.</text>
</comment>
<dbReference type="InterPro" id="IPR040719">
    <property type="entry name" value="DUF5597"/>
</dbReference>
<dbReference type="InterPro" id="IPR017853">
    <property type="entry name" value="GH"/>
</dbReference>
<dbReference type="OMA" id="AMMPNED"/>
<dbReference type="GO" id="GO:0016787">
    <property type="term" value="F:hydrolase activity"/>
    <property type="evidence" value="ECO:0007669"/>
    <property type="project" value="UniProtKB-KW"/>
</dbReference>
<dbReference type="SUPFAM" id="SSF51445">
    <property type="entry name" value="(Trans)glycosidases"/>
    <property type="match status" value="1"/>
</dbReference>
<proteinExistence type="predicted"/>
<sequence length="532" mass="57438">MTTTTSAQWTEHYLRTDDGPFIVLGAEVHNSSSSSLPAITESFATVHRLGANTVLAPVAWDLFEPEEGRFDTTLIDAMIETATDLGLRLVPLWFGAWKNAVSTYAPGWVKTDQQRFPRALSKDGARLDHLTPFCDATRDADGRAFAALMRRITEKDRDGTVLMVQIENEIGLLGATRDYSDLAEAAFAGLVPDAVVTAVQGEPGTPVHLAWMDMGRLSSGTWTDVFGDHAVAHEAFMAAAYAAYVQEVAAAGREETDLPYFVNAWLDADSVLDGPVALAGGKEPGEYPSGGPVARVAGIWEALAPQLDLLAPDMYVADADPVFTAFAGRRNRLFIPELRADAVGIGQMFAALGSYRAIGVSPFGIDSLDPDDPSSAQVVDTYGLLAIAAELLRRDPAARTMGFMLDDEHPDVVISFPSAELRINTRSPWIPAQPVYPAYGIAIEDGDGVFVIGRGFWVTVEPSDTGTPSLLSADEYSLIDRELVVTRRLNGDETAAGTLVPFPFANSPMLTDRVIPTRLPDAGAVRFRVFHY</sequence>
<keyword evidence="4" id="KW-1185">Reference proteome</keyword>
<dbReference type="Gene3D" id="3.20.20.80">
    <property type="entry name" value="Glycosidases"/>
    <property type="match status" value="1"/>
</dbReference>
<feature type="domain" description="DUF5597" evidence="2">
    <location>
        <begin position="380"/>
        <end position="499"/>
    </location>
</feature>
<evidence type="ECO:0000313" key="3">
    <source>
        <dbReference type="EMBL" id="OUE04602.1"/>
    </source>
</evidence>
<evidence type="ECO:0000313" key="4">
    <source>
        <dbReference type="Proteomes" id="UP000195062"/>
    </source>
</evidence>
<dbReference type="Pfam" id="PF01301">
    <property type="entry name" value="Glyco_hydro_35"/>
    <property type="match status" value="1"/>
</dbReference>
<dbReference type="AlphaFoldDB" id="A0A1Y3FH82"/>
<name>A0A1Y3FH82_CLAMM</name>
<keyword evidence="3" id="KW-0378">Hydrolase</keyword>
<dbReference type="Proteomes" id="UP000195062">
    <property type="component" value="Unassembled WGS sequence"/>
</dbReference>
<accession>A0A1Y3FH82</accession>